<dbReference type="EMBL" id="CAUYUJ010005266">
    <property type="protein sequence ID" value="CAK0812981.1"/>
    <property type="molecule type" value="Genomic_DNA"/>
</dbReference>
<gene>
    <name evidence="1" type="ORF">PCOR1329_LOCUS17078</name>
</gene>
<proteinExistence type="predicted"/>
<evidence type="ECO:0008006" key="3">
    <source>
        <dbReference type="Google" id="ProtNLM"/>
    </source>
</evidence>
<reference evidence="1" key="1">
    <citation type="submission" date="2023-10" db="EMBL/GenBank/DDBJ databases">
        <authorList>
            <person name="Chen Y."/>
            <person name="Shah S."/>
            <person name="Dougan E. K."/>
            <person name="Thang M."/>
            <person name="Chan C."/>
        </authorList>
    </citation>
    <scope>NUCLEOTIDE SEQUENCE [LARGE SCALE GENOMIC DNA]</scope>
</reference>
<organism evidence="1 2">
    <name type="scientific">Prorocentrum cordatum</name>
    <dbReference type="NCBI Taxonomy" id="2364126"/>
    <lineage>
        <taxon>Eukaryota</taxon>
        <taxon>Sar</taxon>
        <taxon>Alveolata</taxon>
        <taxon>Dinophyceae</taxon>
        <taxon>Prorocentrales</taxon>
        <taxon>Prorocentraceae</taxon>
        <taxon>Prorocentrum</taxon>
    </lineage>
</organism>
<evidence type="ECO:0000313" key="2">
    <source>
        <dbReference type="Proteomes" id="UP001189429"/>
    </source>
</evidence>
<protein>
    <recommendedName>
        <fullName evidence="3">Peroxisomal membrane protein PEX16</fullName>
    </recommendedName>
</protein>
<sequence length="330" mass="36519">MFLRAPDPEIRCRDFFNARSPEVSTHSPGAVFHPESFFDGPEAWRGPLAKKLRLDFFNTLDLWGGFACALLCSGQRWPVPRAAGREGAAGRGGGAGVAAGALTRPGAEREGSPGLQVLEDVMGTSSMTDRRRRLYAFLEADVQNIQVLTEALFSYASAQAVAAEALGGGRKRDVTEVRAASGLLRRTVVDISIVIRDVWGDERQDRFIQRRMRHRCRLHCLVLVFLGLLGGPRPHSWIRLGILVGTKLHKRRRLFGGPRGCLGAALDPPGAFPWREDPAPIFKSLGGAPEVYGYVFSLFLDDRDTRLIGVERQDRFADQLPDLNKLLEKF</sequence>
<name>A0ABN9R9D3_9DINO</name>
<comment type="caution">
    <text evidence="1">The sequence shown here is derived from an EMBL/GenBank/DDBJ whole genome shotgun (WGS) entry which is preliminary data.</text>
</comment>
<evidence type="ECO:0000313" key="1">
    <source>
        <dbReference type="EMBL" id="CAK0812981.1"/>
    </source>
</evidence>
<keyword evidence="2" id="KW-1185">Reference proteome</keyword>
<accession>A0ABN9R9D3</accession>
<dbReference type="Proteomes" id="UP001189429">
    <property type="component" value="Unassembled WGS sequence"/>
</dbReference>